<proteinExistence type="predicted"/>
<evidence type="ECO:0000313" key="5">
    <source>
        <dbReference type="Proteomes" id="UP000242444"/>
    </source>
</evidence>
<accession>A0A263D9K1</accession>
<dbReference type="InterPro" id="IPR001375">
    <property type="entry name" value="Peptidase_S9_cat"/>
</dbReference>
<dbReference type="Proteomes" id="UP000242444">
    <property type="component" value="Unassembled WGS sequence"/>
</dbReference>
<dbReference type="EMBL" id="NKYE01000001">
    <property type="protein sequence ID" value="OZM75143.1"/>
    <property type="molecule type" value="Genomic_DNA"/>
</dbReference>
<evidence type="ECO:0000313" key="4">
    <source>
        <dbReference type="EMBL" id="OZM75143.1"/>
    </source>
</evidence>
<feature type="domain" description="Peptidase S9 prolyl oligopeptidase catalytic" evidence="3">
    <location>
        <begin position="381"/>
        <end position="584"/>
    </location>
</feature>
<name>A0A263D9K1_9PSEU</name>
<sequence length="601" mass="63300">MDLHRGHVPERINFSFAPDGSAAACLCMPGPHRVEVESFSFAGPDRTCIRIPVDTTDGSPSFVVPTATGGVLLAKATPDESIEMVLLGPGGSGERPLGRIGCRSLRVWPSPDPDTLAVITSRHQDDDGALWHVTTSGVRHVADLPGLVLVGGGWLDGVGGRFGVNLRDKHGYVTPAVADLSGQVVPLLAPFPRANRLLQLGHPRTILVASDETGEFRLGLGTTGTGELTFPPGLNRIDGTVLPLAADSRSDHIAVHVSHGVRSKVLLYNATDDCCTELELPLGTLAGPAQFGLNGGSAVLRLALCTPARPAHLMTLTLDSSRPAASPSRASSAGPRVRAETFRGPSGNIEALVYGGASLNDATRVLIALHGGPEDAWRPQFDPLLSRLADAGLTVVAPNQRGSTGYGAKHRDAIHGAWGGPDLADVQHLGRTIATTAPAAEMLLYGISYGAYLALLAVGTDPDQWKRCVAVAPFLSGRHLYLDASPSVRQLLDRLGGCTELDDEIGPRDVLRFAPRIAANLLLIHGDQDETVPVEQSRALRDELIRTGRRTGSGFTYLEIPGAGHNPKHDEHGGSVNQLITDFLACGVSPARPLVPLATKA</sequence>
<dbReference type="InParanoid" id="A0A263D9K1"/>
<keyword evidence="1" id="KW-0378">Hydrolase</keyword>
<feature type="compositionally biased region" description="Low complexity" evidence="2">
    <location>
        <begin position="320"/>
        <end position="336"/>
    </location>
</feature>
<comment type="caution">
    <text evidence="4">The sequence shown here is derived from an EMBL/GenBank/DDBJ whole genome shotgun (WGS) entry which is preliminary data.</text>
</comment>
<reference evidence="4 5" key="1">
    <citation type="submission" date="2017-07" db="EMBL/GenBank/DDBJ databases">
        <title>Amycolatopsis antarcticus sp. nov., isolated from the surface of an Antarcticus brown macroalga.</title>
        <authorList>
            <person name="Wang J."/>
            <person name="Leiva S."/>
            <person name="Huang J."/>
            <person name="Huang Y."/>
        </authorList>
    </citation>
    <scope>NUCLEOTIDE SEQUENCE [LARGE SCALE GENOMIC DNA]</scope>
    <source>
        <strain evidence="4 5">AU-G6</strain>
    </source>
</reference>
<dbReference type="SUPFAM" id="SSF53474">
    <property type="entry name" value="alpha/beta-Hydrolases"/>
    <property type="match status" value="1"/>
</dbReference>
<organism evidence="4 5">
    <name type="scientific">Amycolatopsis antarctica</name>
    <dbReference type="NCBI Taxonomy" id="1854586"/>
    <lineage>
        <taxon>Bacteria</taxon>
        <taxon>Bacillati</taxon>
        <taxon>Actinomycetota</taxon>
        <taxon>Actinomycetes</taxon>
        <taxon>Pseudonocardiales</taxon>
        <taxon>Pseudonocardiaceae</taxon>
        <taxon>Amycolatopsis</taxon>
    </lineage>
</organism>
<evidence type="ECO:0000259" key="3">
    <source>
        <dbReference type="Pfam" id="PF00326"/>
    </source>
</evidence>
<dbReference type="PANTHER" id="PTHR42776">
    <property type="entry name" value="SERINE PEPTIDASE S9 FAMILY MEMBER"/>
    <property type="match status" value="1"/>
</dbReference>
<evidence type="ECO:0000256" key="2">
    <source>
        <dbReference type="SAM" id="MobiDB-lite"/>
    </source>
</evidence>
<protein>
    <recommendedName>
        <fullName evidence="3">Peptidase S9 prolyl oligopeptidase catalytic domain-containing protein</fullName>
    </recommendedName>
</protein>
<feature type="region of interest" description="Disordered" evidence="2">
    <location>
        <begin position="320"/>
        <end position="341"/>
    </location>
</feature>
<dbReference type="GO" id="GO:0006508">
    <property type="term" value="P:proteolysis"/>
    <property type="evidence" value="ECO:0007669"/>
    <property type="project" value="InterPro"/>
</dbReference>
<dbReference type="Pfam" id="PF00326">
    <property type="entry name" value="Peptidase_S9"/>
    <property type="match status" value="1"/>
</dbReference>
<dbReference type="AlphaFoldDB" id="A0A263D9K1"/>
<dbReference type="GO" id="GO:0004252">
    <property type="term" value="F:serine-type endopeptidase activity"/>
    <property type="evidence" value="ECO:0007669"/>
    <property type="project" value="TreeGrafter"/>
</dbReference>
<dbReference type="InterPro" id="IPR029058">
    <property type="entry name" value="AB_hydrolase_fold"/>
</dbReference>
<dbReference type="PANTHER" id="PTHR42776:SF27">
    <property type="entry name" value="DIPEPTIDYL PEPTIDASE FAMILY MEMBER 6"/>
    <property type="match status" value="1"/>
</dbReference>
<dbReference type="Gene3D" id="3.40.50.1820">
    <property type="entry name" value="alpha/beta hydrolase"/>
    <property type="match status" value="1"/>
</dbReference>
<keyword evidence="5" id="KW-1185">Reference proteome</keyword>
<evidence type="ECO:0000256" key="1">
    <source>
        <dbReference type="ARBA" id="ARBA00022801"/>
    </source>
</evidence>
<gene>
    <name evidence="4" type="ORF">CFN78_02975</name>
</gene>